<comment type="caution">
    <text evidence="7">The sequence shown here is derived from an EMBL/GenBank/DDBJ whole genome shotgun (WGS) entry which is preliminary data.</text>
</comment>
<dbReference type="Proteomes" id="UP000178710">
    <property type="component" value="Unassembled WGS sequence"/>
</dbReference>
<dbReference type="HAMAP" id="MF_00532_B">
    <property type="entry name" value="Ribosomal_uS9_B"/>
    <property type="match status" value="1"/>
</dbReference>
<dbReference type="EMBL" id="MHQK01000012">
    <property type="protein sequence ID" value="OHA02054.1"/>
    <property type="molecule type" value="Genomic_DNA"/>
</dbReference>
<dbReference type="InterPro" id="IPR020574">
    <property type="entry name" value="Ribosomal_uS9_CS"/>
</dbReference>
<dbReference type="Gene3D" id="3.30.230.10">
    <property type="match status" value="1"/>
</dbReference>
<dbReference type="PROSITE" id="PS00360">
    <property type="entry name" value="RIBOSOMAL_S9"/>
    <property type="match status" value="1"/>
</dbReference>
<dbReference type="Pfam" id="PF00380">
    <property type="entry name" value="Ribosomal_S9"/>
    <property type="match status" value="1"/>
</dbReference>
<dbReference type="InterPro" id="IPR014721">
    <property type="entry name" value="Ribsml_uS5_D2-typ_fold_subgr"/>
</dbReference>
<evidence type="ECO:0000256" key="3">
    <source>
        <dbReference type="ARBA" id="ARBA00023274"/>
    </source>
</evidence>
<reference evidence="7 8" key="1">
    <citation type="journal article" date="2016" name="Nat. Commun.">
        <title>Thousands of microbial genomes shed light on interconnected biogeochemical processes in an aquifer system.</title>
        <authorList>
            <person name="Anantharaman K."/>
            <person name="Brown C.T."/>
            <person name="Hug L.A."/>
            <person name="Sharon I."/>
            <person name="Castelle C.J."/>
            <person name="Probst A.J."/>
            <person name="Thomas B.C."/>
            <person name="Singh A."/>
            <person name="Wilkins M.J."/>
            <person name="Karaoz U."/>
            <person name="Brodie E.L."/>
            <person name="Williams K.H."/>
            <person name="Hubbard S.S."/>
            <person name="Banfield J.F."/>
        </authorList>
    </citation>
    <scope>NUCLEOTIDE SEQUENCE [LARGE SCALE GENOMIC DNA]</scope>
</reference>
<dbReference type="FunFam" id="3.30.230.10:FF:000001">
    <property type="entry name" value="30S ribosomal protein S9"/>
    <property type="match status" value="1"/>
</dbReference>
<accession>A0A1G2KS07</accession>
<evidence type="ECO:0000256" key="1">
    <source>
        <dbReference type="ARBA" id="ARBA00005251"/>
    </source>
</evidence>
<comment type="similarity">
    <text evidence="1 5 6">Belongs to the universal ribosomal protein uS9 family.</text>
</comment>
<evidence type="ECO:0000256" key="4">
    <source>
        <dbReference type="ARBA" id="ARBA00035259"/>
    </source>
</evidence>
<dbReference type="AlphaFoldDB" id="A0A1G2KS07"/>
<organism evidence="7 8">
    <name type="scientific">Candidatus Sungbacteria bacterium RIFCSPHIGHO2_02_FULL_49_20</name>
    <dbReference type="NCBI Taxonomy" id="1802272"/>
    <lineage>
        <taxon>Bacteria</taxon>
        <taxon>Candidatus Sungiibacteriota</taxon>
    </lineage>
</organism>
<dbReference type="InterPro" id="IPR023035">
    <property type="entry name" value="Ribosomal_uS9_bac/plastid"/>
</dbReference>
<name>A0A1G2KS07_9BACT</name>
<evidence type="ECO:0000313" key="7">
    <source>
        <dbReference type="EMBL" id="OHA02054.1"/>
    </source>
</evidence>
<dbReference type="GO" id="GO:0003735">
    <property type="term" value="F:structural constituent of ribosome"/>
    <property type="evidence" value="ECO:0007669"/>
    <property type="project" value="InterPro"/>
</dbReference>
<dbReference type="NCBIfam" id="NF001099">
    <property type="entry name" value="PRK00132.1"/>
    <property type="match status" value="1"/>
</dbReference>
<dbReference type="GO" id="GO:0015935">
    <property type="term" value="C:small ribosomal subunit"/>
    <property type="evidence" value="ECO:0007669"/>
    <property type="project" value="TreeGrafter"/>
</dbReference>
<dbReference type="SUPFAM" id="SSF54211">
    <property type="entry name" value="Ribosomal protein S5 domain 2-like"/>
    <property type="match status" value="1"/>
</dbReference>
<dbReference type="InterPro" id="IPR000754">
    <property type="entry name" value="Ribosomal_uS9"/>
</dbReference>
<evidence type="ECO:0000256" key="5">
    <source>
        <dbReference type="HAMAP-Rule" id="MF_00532"/>
    </source>
</evidence>
<gene>
    <name evidence="5" type="primary">rpsI</name>
    <name evidence="7" type="ORF">A3C12_02185</name>
</gene>
<proteinExistence type="inferred from homology"/>
<dbReference type="GO" id="GO:0003723">
    <property type="term" value="F:RNA binding"/>
    <property type="evidence" value="ECO:0007669"/>
    <property type="project" value="TreeGrafter"/>
</dbReference>
<dbReference type="PANTHER" id="PTHR21569:SF1">
    <property type="entry name" value="SMALL RIBOSOMAL SUBUNIT PROTEIN US9M"/>
    <property type="match status" value="1"/>
</dbReference>
<evidence type="ECO:0000256" key="2">
    <source>
        <dbReference type="ARBA" id="ARBA00022980"/>
    </source>
</evidence>
<dbReference type="GO" id="GO:0006412">
    <property type="term" value="P:translation"/>
    <property type="evidence" value="ECO:0007669"/>
    <property type="project" value="UniProtKB-UniRule"/>
</dbReference>
<dbReference type="GO" id="GO:0005737">
    <property type="term" value="C:cytoplasm"/>
    <property type="evidence" value="ECO:0007669"/>
    <property type="project" value="UniProtKB-ARBA"/>
</dbReference>
<keyword evidence="3 5" id="KW-0687">Ribonucleoprotein</keyword>
<dbReference type="PANTHER" id="PTHR21569">
    <property type="entry name" value="RIBOSOMAL PROTEIN S9"/>
    <property type="match status" value="1"/>
</dbReference>
<evidence type="ECO:0000256" key="6">
    <source>
        <dbReference type="RuleBase" id="RU003815"/>
    </source>
</evidence>
<evidence type="ECO:0000313" key="8">
    <source>
        <dbReference type="Proteomes" id="UP000178710"/>
    </source>
</evidence>
<sequence length="133" mass="15445">MPKTDRYFEAVGRRKTAIARVRLYTKGDLAIVINDRTLQNYFPTMELQRIVEDPLKKMKSDGRFRISIKLKGGGVHAQAEAARMGIARALTVFNPEFRKRLKRAGFLTRDARAVERKKFGLKKARRAPQWQKR</sequence>
<protein>
    <recommendedName>
        <fullName evidence="4 5">Small ribosomal subunit protein uS9</fullName>
    </recommendedName>
</protein>
<dbReference type="InterPro" id="IPR020568">
    <property type="entry name" value="Ribosomal_Su5_D2-typ_SF"/>
</dbReference>
<keyword evidence="2 5" id="KW-0689">Ribosomal protein</keyword>